<dbReference type="InterPro" id="IPR000215">
    <property type="entry name" value="Serpin_fam"/>
</dbReference>
<dbReference type="SUPFAM" id="SSF56574">
    <property type="entry name" value="Serpins"/>
    <property type="match status" value="1"/>
</dbReference>
<dbReference type="InterPro" id="IPR042185">
    <property type="entry name" value="Serpin_sf_2"/>
</dbReference>
<dbReference type="Gene3D" id="2.30.39.10">
    <property type="entry name" value="Alpha-1-antitrypsin, domain 1"/>
    <property type="match status" value="1"/>
</dbReference>
<dbReference type="InterPro" id="IPR023795">
    <property type="entry name" value="Serpin_CS"/>
</dbReference>
<dbReference type="InterPro" id="IPR036186">
    <property type="entry name" value="Serpin_sf"/>
</dbReference>
<proteinExistence type="predicted"/>
<gene>
    <name evidence="3" type="ORF">C7I55_16640</name>
</gene>
<dbReference type="InterPro" id="IPR023796">
    <property type="entry name" value="Serpin_dom"/>
</dbReference>
<keyword evidence="4" id="KW-1185">Reference proteome</keyword>
<dbReference type="Gene3D" id="6.20.40.10">
    <property type="match status" value="1"/>
</dbReference>
<dbReference type="PANTHER" id="PTHR11461">
    <property type="entry name" value="SERINE PROTEASE INHIBITOR, SERPIN"/>
    <property type="match status" value="1"/>
</dbReference>
<feature type="compositionally biased region" description="Basic and acidic residues" evidence="1">
    <location>
        <begin position="25"/>
        <end position="42"/>
    </location>
</feature>
<dbReference type="PANTHER" id="PTHR11461:SF211">
    <property type="entry name" value="GH10112P-RELATED"/>
    <property type="match status" value="1"/>
</dbReference>
<name>A0A2P7QLU5_9SPHN</name>
<dbReference type="AlphaFoldDB" id="A0A2P7QLU5"/>
<sequence>MERRTEPGAHIARAQSGLVRRRGFFRHESGRHEQRRSNDHPVKLGPIIHQTFLDVDEFGSEAAAATAVVQVIVTGTSRRPPPPPPVVFRADHPFLLLVRDVRTGAILFIGRYAGPPPV</sequence>
<dbReference type="GO" id="GO:0005615">
    <property type="term" value="C:extracellular space"/>
    <property type="evidence" value="ECO:0007669"/>
    <property type="project" value="InterPro"/>
</dbReference>
<dbReference type="EMBL" id="PXYI01000005">
    <property type="protein sequence ID" value="PSJ38942.1"/>
    <property type="molecule type" value="Genomic_DNA"/>
</dbReference>
<comment type="caution">
    <text evidence="3">The sequence shown here is derived from an EMBL/GenBank/DDBJ whole genome shotgun (WGS) entry which is preliminary data.</text>
</comment>
<accession>A0A2P7QLU5</accession>
<evidence type="ECO:0000313" key="4">
    <source>
        <dbReference type="Proteomes" id="UP000241167"/>
    </source>
</evidence>
<evidence type="ECO:0000259" key="2">
    <source>
        <dbReference type="Pfam" id="PF00079"/>
    </source>
</evidence>
<evidence type="ECO:0000313" key="3">
    <source>
        <dbReference type="EMBL" id="PSJ38942.1"/>
    </source>
</evidence>
<dbReference type="Pfam" id="PF00079">
    <property type="entry name" value="Serpin"/>
    <property type="match status" value="1"/>
</dbReference>
<protein>
    <recommendedName>
        <fullName evidence="2">Serpin domain-containing protein</fullName>
    </recommendedName>
</protein>
<reference evidence="3 4" key="1">
    <citation type="submission" date="2018-03" db="EMBL/GenBank/DDBJ databases">
        <title>The draft genome of Sphingosinicella sp. GL-C-18.</title>
        <authorList>
            <person name="Liu L."/>
            <person name="Li L."/>
            <person name="Liang L."/>
            <person name="Zhang X."/>
            <person name="Wang T."/>
        </authorList>
    </citation>
    <scope>NUCLEOTIDE SEQUENCE [LARGE SCALE GENOMIC DNA]</scope>
    <source>
        <strain evidence="3 4">GL-C-18</strain>
    </source>
</reference>
<feature type="domain" description="Serpin" evidence="2">
    <location>
        <begin position="37"/>
        <end position="115"/>
    </location>
</feature>
<dbReference type="GO" id="GO:0004867">
    <property type="term" value="F:serine-type endopeptidase inhibitor activity"/>
    <property type="evidence" value="ECO:0007669"/>
    <property type="project" value="InterPro"/>
</dbReference>
<dbReference type="Proteomes" id="UP000241167">
    <property type="component" value="Unassembled WGS sequence"/>
</dbReference>
<organism evidence="3 4">
    <name type="scientific">Allosphingosinicella deserti</name>
    <dbReference type="NCBI Taxonomy" id="2116704"/>
    <lineage>
        <taxon>Bacteria</taxon>
        <taxon>Pseudomonadati</taxon>
        <taxon>Pseudomonadota</taxon>
        <taxon>Alphaproteobacteria</taxon>
        <taxon>Sphingomonadales</taxon>
        <taxon>Sphingomonadaceae</taxon>
        <taxon>Allosphingosinicella</taxon>
    </lineage>
</organism>
<feature type="region of interest" description="Disordered" evidence="1">
    <location>
        <begin position="1"/>
        <end position="43"/>
    </location>
</feature>
<dbReference type="PROSITE" id="PS00284">
    <property type="entry name" value="SERPIN"/>
    <property type="match status" value="1"/>
</dbReference>
<evidence type="ECO:0000256" key="1">
    <source>
        <dbReference type="SAM" id="MobiDB-lite"/>
    </source>
</evidence>